<keyword evidence="8 12" id="KW-0457">Lysine biosynthesis</keyword>
<keyword evidence="9 12" id="KW-0456">Lyase</keyword>
<dbReference type="InterPro" id="IPR002220">
    <property type="entry name" value="DapA-like"/>
</dbReference>
<evidence type="ECO:0000256" key="4">
    <source>
        <dbReference type="ARBA" id="ARBA00012086"/>
    </source>
</evidence>
<evidence type="ECO:0000256" key="6">
    <source>
        <dbReference type="ARBA" id="ARBA00022605"/>
    </source>
</evidence>
<dbReference type="PIRSF" id="PIRSF001365">
    <property type="entry name" value="DHDPS"/>
    <property type="match status" value="1"/>
</dbReference>
<dbReference type="PRINTS" id="PR00146">
    <property type="entry name" value="DHPICSNTHASE"/>
</dbReference>
<gene>
    <name evidence="14" type="primary">dapA_2</name>
    <name evidence="12" type="synonym">dapA</name>
    <name evidence="14" type="ORF">GCM10009827_113870</name>
</gene>
<feature type="active site" description="Schiff-base intermediate with substrate" evidence="12">
    <location>
        <position position="180"/>
    </location>
</feature>
<dbReference type="Pfam" id="PF00701">
    <property type="entry name" value="DHDPS"/>
    <property type="match status" value="1"/>
</dbReference>
<evidence type="ECO:0000256" key="9">
    <source>
        <dbReference type="ARBA" id="ARBA00023239"/>
    </source>
</evidence>
<reference evidence="15" key="1">
    <citation type="journal article" date="2019" name="Int. J. Syst. Evol. Microbiol.">
        <title>The Global Catalogue of Microorganisms (GCM) 10K type strain sequencing project: providing services to taxonomists for standard genome sequencing and annotation.</title>
        <authorList>
            <consortium name="The Broad Institute Genomics Platform"/>
            <consortium name="The Broad Institute Genome Sequencing Center for Infectious Disease"/>
            <person name="Wu L."/>
            <person name="Ma J."/>
        </authorList>
    </citation>
    <scope>NUCLEOTIDE SEQUENCE [LARGE SCALE GENOMIC DNA]</scope>
    <source>
        <strain evidence="15">JCM 15933</strain>
    </source>
</reference>
<protein>
    <recommendedName>
        <fullName evidence="4 12">4-hydroxy-tetrahydrodipicolinate synthase</fullName>
        <shortName evidence="12">HTPA synthase</shortName>
        <ecNumber evidence="4 12">4.3.3.7</ecNumber>
    </recommendedName>
</protein>
<keyword evidence="10 12" id="KW-0704">Schiff base</keyword>
<comment type="pathway">
    <text evidence="2 12">Amino-acid biosynthesis; L-lysine biosynthesis via DAP pathway; (S)-tetrahydrodipicolinate from L-aspartate: step 3/4.</text>
</comment>
<comment type="similarity">
    <text evidence="3 12 13">Belongs to the DapA family.</text>
</comment>
<dbReference type="SMART" id="SM01130">
    <property type="entry name" value="DHDPS"/>
    <property type="match status" value="1"/>
</dbReference>
<evidence type="ECO:0000256" key="11">
    <source>
        <dbReference type="ARBA" id="ARBA00047836"/>
    </source>
</evidence>
<dbReference type="HAMAP" id="MF_00418">
    <property type="entry name" value="DapA"/>
    <property type="match status" value="1"/>
</dbReference>
<evidence type="ECO:0000256" key="2">
    <source>
        <dbReference type="ARBA" id="ARBA00005120"/>
    </source>
</evidence>
<dbReference type="Proteomes" id="UP001501470">
    <property type="component" value="Unassembled WGS sequence"/>
</dbReference>
<keyword evidence="6 12" id="KW-0028">Amino-acid biosynthesis</keyword>
<evidence type="ECO:0000256" key="1">
    <source>
        <dbReference type="ARBA" id="ARBA00003294"/>
    </source>
</evidence>
<feature type="binding site" evidence="12">
    <location>
        <position position="66"/>
    </location>
    <ligand>
        <name>pyruvate</name>
        <dbReference type="ChEBI" id="CHEBI:15361"/>
    </ligand>
</feature>
<evidence type="ECO:0000256" key="10">
    <source>
        <dbReference type="ARBA" id="ARBA00023270"/>
    </source>
</evidence>
<keyword evidence="7 12" id="KW-0220">Diaminopimelate biosynthesis</keyword>
<dbReference type="EMBL" id="BAAAQD010000049">
    <property type="protein sequence ID" value="GAA1573127.1"/>
    <property type="molecule type" value="Genomic_DNA"/>
</dbReference>
<comment type="subcellular location">
    <subcellularLocation>
        <location evidence="12">Cytoplasm</location>
    </subcellularLocation>
</comment>
<dbReference type="Gene3D" id="3.20.20.70">
    <property type="entry name" value="Aldolase class I"/>
    <property type="match status" value="1"/>
</dbReference>
<dbReference type="InterPro" id="IPR005263">
    <property type="entry name" value="DapA"/>
</dbReference>
<evidence type="ECO:0000313" key="15">
    <source>
        <dbReference type="Proteomes" id="UP001501470"/>
    </source>
</evidence>
<comment type="subunit">
    <text evidence="12">Homotetramer; dimer of dimers.</text>
</comment>
<feature type="binding site" evidence="12">
    <location>
        <position position="223"/>
    </location>
    <ligand>
        <name>pyruvate</name>
        <dbReference type="ChEBI" id="CHEBI:15361"/>
    </ligand>
</feature>
<evidence type="ECO:0000256" key="13">
    <source>
        <dbReference type="PIRNR" id="PIRNR001365"/>
    </source>
</evidence>
<dbReference type="SUPFAM" id="SSF51569">
    <property type="entry name" value="Aldolase"/>
    <property type="match status" value="1"/>
</dbReference>
<evidence type="ECO:0000256" key="7">
    <source>
        <dbReference type="ARBA" id="ARBA00022915"/>
    </source>
</evidence>
<accession>A0ABP4P7G3</accession>
<comment type="function">
    <text evidence="1 12">Catalyzes the condensation of (S)-aspartate-beta-semialdehyde [(S)-ASA] and pyruvate to 4-hydroxy-tetrahydrodipicolinate (HTPA).</text>
</comment>
<dbReference type="PANTHER" id="PTHR12128:SF66">
    <property type="entry name" value="4-HYDROXY-2-OXOGLUTARATE ALDOLASE, MITOCHONDRIAL"/>
    <property type="match status" value="1"/>
</dbReference>
<feature type="site" description="Part of a proton relay during catalysis" evidence="12">
    <location>
        <position position="65"/>
    </location>
</feature>
<evidence type="ECO:0000256" key="5">
    <source>
        <dbReference type="ARBA" id="ARBA00022490"/>
    </source>
</evidence>
<evidence type="ECO:0000256" key="12">
    <source>
        <dbReference type="HAMAP-Rule" id="MF_00418"/>
    </source>
</evidence>
<evidence type="ECO:0000313" key="14">
    <source>
        <dbReference type="EMBL" id="GAA1573127.1"/>
    </source>
</evidence>
<feature type="active site" description="Proton donor/acceptor" evidence="12">
    <location>
        <position position="152"/>
    </location>
</feature>
<evidence type="ECO:0000256" key="3">
    <source>
        <dbReference type="ARBA" id="ARBA00007592"/>
    </source>
</evidence>
<comment type="caution">
    <text evidence="14">The sequence shown here is derived from an EMBL/GenBank/DDBJ whole genome shotgun (WGS) entry which is preliminary data.</text>
</comment>
<proteinExistence type="inferred from homology"/>
<dbReference type="EC" id="4.3.3.7" evidence="4 12"/>
<keyword evidence="5 12" id="KW-0963">Cytoplasm</keyword>
<keyword evidence="15" id="KW-1185">Reference proteome</keyword>
<comment type="catalytic activity">
    <reaction evidence="11 12">
        <text>L-aspartate 4-semialdehyde + pyruvate = (2S,4S)-4-hydroxy-2,3,4,5-tetrahydrodipicolinate + H2O + H(+)</text>
        <dbReference type="Rhea" id="RHEA:34171"/>
        <dbReference type="ChEBI" id="CHEBI:15361"/>
        <dbReference type="ChEBI" id="CHEBI:15377"/>
        <dbReference type="ChEBI" id="CHEBI:15378"/>
        <dbReference type="ChEBI" id="CHEBI:67139"/>
        <dbReference type="ChEBI" id="CHEBI:537519"/>
        <dbReference type="EC" id="4.3.3.7"/>
    </reaction>
</comment>
<feature type="site" description="Part of a proton relay during catalysis" evidence="12">
    <location>
        <position position="126"/>
    </location>
</feature>
<name>A0ABP4P7G3_9ACTN</name>
<dbReference type="InterPro" id="IPR013785">
    <property type="entry name" value="Aldolase_TIM"/>
</dbReference>
<dbReference type="PANTHER" id="PTHR12128">
    <property type="entry name" value="DIHYDRODIPICOLINATE SYNTHASE"/>
    <property type="match status" value="1"/>
</dbReference>
<organism evidence="14 15">
    <name type="scientific">Dactylosporangium maewongense</name>
    <dbReference type="NCBI Taxonomy" id="634393"/>
    <lineage>
        <taxon>Bacteria</taxon>
        <taxon>Bacillati</taxon>
        <taxon>Actinomycetota</taxon>
        <taxon>Actinomycetes</taxon>
        <taxon>Micromonosporales</taxon>
        <taxon>Micromonosporaceae</taxon>
        <taxon>Dactylosporangium</taxon>
    </lineage>
</organism>
<evidence type="ECO:0000256" key="8">
    <source>
        <dbReference type="ARBA" id="ARBA00023154"/>
    </source>
</evidence>
<sequence length="342" mass="34253">MLGATNVNWTFRSGGGDAEYMELEGIFVPLVTPFAADGSVDLAALDGLARRVLDEGAAGLVALGTTGEPATLTGAERAAVVATCREAAAVYGAPLLVGVGDSSTAATVEAVRHVRGDAAMVVVPPYTRPGAAGVLAHLRAVAAASPLPVVVYHVPYRTGQPLDVDTLLAVAAIPGVAGMKLSDGPVSGDTVTLLGALPAGFAVLGGDDTVIGPLLAIGAAGGILASAHVATDRFVALARAWREGDVATARRLGSALAALSAALFAEPNPAVIKAVLHAAGRIPTPDVRLPLLPASRAALTNAEAAFAALQHIPDGSTSLPRWHVRGIPGGGTGRTVDVVTKR</sequence>
<comment type="caution">
    <text evidence="12">Was originally thought to be a dihydrodipicolinate synthase (DHDPS), catalyzing the condensation of (S)-aspartate-beta-semialdehyde [(S)-ASA] and pyruvate to dihydrodipicolinate (DHDP). However, it was shown in E.coli that the product of the enzymatic reaction is not dihydrodipicolinate but in fact (4S)-4-hydroxy-2,3,4,5-tetrahydro-(2S)-dipicolinic acid (HTPA), and that the consecutive dehydration reaction leading to DHDP is not spontaneous but catalyzed by DapB.</text>
</comment>